<dbReference type="EMBL" id="CP043538">
    <property type="protein sequence ID" value="QGY02445.1"/>
    <property type="molecule type" value="Genomic_DNA"/>
</dbReference>
<organism evidence="2 3">
    <name type="scientific">Methylobacterium mesophilicum SR1.6/6</name>
    <dbReference type="NCBI Taxonomy" id="908290"/>
    <lineage>
        <taxon>Bacteria</taxon>
        <taxon>Pseudomonadati</taxon>
        <taxon>Pseudomonadota</taxon>
        <taxon>Alphaproteobacteria</taxon>
        <taxon>Hyphomicrobiales</taxon>
        <taxon>Methylobacteriaceae</taxon>
        <taxon>Methylobacterium</taxon>
    </lineage>
</organism>
<name>A0A6B9FMY1_9HYPH</name>
<protein>
    <submittedName>
        <fullName evidence="2">NIPSNAP family protein</fullName>
    </submittedName>
</protein>
<dbReference type="RefSeq" id="WP_010683025.1">
    <property type="nucleotide sequence ID" value="NZ_CP043538.1"/>
</dbReference>
<dbReference type="Proteomes" id="UP000012488">
    <property type="component" value="Chromosome"/>
</dbReference>
<sequence>MIVEMRVYYCAPTRLPALLERFRSTTLGFFQKYGIEQIGFWTTLVGPDNHALTYLLKWDDMAQREARWNAFQVDPDWIAARAETEKDRPIVARIENTFLAPTDFSALR</sequence>
<dbReference type="AlphaFoldDB" id="A0A6B9FMY1"/>
<reference evidence="2 3" key="2">
    <citation type="journal article" date="2013" name="Genome Announc.">
        <title>Draft Genome Sequence of Methylobacterium mesophilicum Strain SR1.6/6, Isolated from Citrus sinensis.</title>
        <authorList>
            <person name="Marinho Almeida D."/>
            <person name="Dini-Andreote F."/>
            <person name="Camargo Neves A.A."/>
            <person name="Juca Ramos R.T."/>
            <person name="Andreote F.D."/>
            <person name="Carneiro A.R."/>
            <person name="Oliveira de Souza Lima A."/>
            <person name="Caracciolo Gomes de Sa P.H."/>
            <person name="Ribeiro Barbosa M.S."/>
            <person name="Araujo W.L."/>
            <person name="Silva A."/>
        </authorList>
    </citation>
    <scope>NUCLEOTIDE SEQUENCE [LARGE SCALE GENOMIC DNA]</scope>
    <source>
        <strain evidence="2 3">SR1.6/6</strain>
    </source>
</reference>
<accession>A0A6B9FMY1</accession>
<dbReference type="InterPro" id="IPR012577">
    <property type="entry name" value="NIPSNAP"/>
</dbReference>
<dbReference type="InterPro" id="IPR011008">
    <property type="entry name" value="Dimeric_a/b-barrel"/>
</dbReference>
<dbReference type="KEGG" id="mmes:MMSR116_11610"/>
<reference evidence="2 3" key="1">
    <citation type="journal article" date="2012" name="Genet. Mol. Biol.">
        <title>Analysis of 16S rRNA and mxaF genes revealing insights into Methylobacterium niche-specific plant association.</title>
        <authorList>
            <person name="Dourado M.N."/>
            <person name="Andreote F.D."/>
            <person name="Dini-Andreote F."/>
            <person name="Conti R."/>
            <person name="Araujo J.M."/>
            <person name="Araujo W.L."/>
        </authorList>
    </citation>
    <scope>NUCLEOTIDE SEQUENCE [LARGE SCALE GENOMIC DNA]</scope>
    <source>
        <strain evidence="2 3">SR1.6/6</strain>
    </source>
</reference>
<dbReference type="Pfam" id="PF07978">
    <property type="entry name" value="NIPSNAP"/>
    <property type="match status" value="1"/>
</dbReference>
<dbReference type="OrthoDB" id="9812037at2"/>
<dbReference type="Gene3D" id="3.30.70.100">
    <property type="match status" value="1"/>
</dbReference>
<proteinExistence type="predicted"/>
<feature type="domain" description="NIPSNAP" evidence="1">
    <location>
        <begin position="3"/>
        <end position="105"/>
    </location>
</feature>
<evidence type="ECO:0000313" key="2">
    <source>
        <dbReference type="EMBL" id="QGY02445.1"/>
    </source>
</evidence>
<dbReference type="SUPFAM" id="SSF54909">
    <property type="entry name" value="Dimeric alpha+beta barrel"/>
    <property type="match status" value="1"/>
</dbReference>
<gene>
    <name evidence="2" type="ORF">MMSR116_11610</name>
</gene>
<evidence type="ECO:0000313" key="3">
    <source>
        <dbReference type="Proteomes" id="UP000012488"/>
    </source>
</evidence>
<evidence type="ECO:0000259" key="1">
    <source>
        <dbReference type="Pfam" id="PF07978"/>
    </source>
</evidence>